<keyword evidence="3" id="KW-1185">Reference proteome</keyword>
<dbReference type="EMBL" id="JAAAIM010000497">
    <property type="protein sequence ID" value="KAG0287372.1"/>
    <property type="molecule type" value="Genomic_DNA"/>
</dbReference>
<feature type="signal peptide" evidence="1">
    <location>
        <begin position="1"/>
        <end position="23"/>
    </location>
</feature>
<feature type="chain" id="PRO_5046104090" evidence="1">
    <location>
        <begin position="24"/>
        <end position="138"/>
    </location>
</feature>
<evidence type="ECO:0000313" key="3">
    <source>
        <dbReference type="Proteomes" id="UP001194696"/>
    </source>
</evidence>
<organism evidence="2 3">
    <name type="scientific">Linnemannia gamsii</name>
    <dbReference type="NCBI Taxonomy" id="64522"/>
    <lineage>
        <taxon>Eukaryota</taxon>
        <taxon>Fungi</taxon>
        <taxon>Fungi incertae sedis</taxon>
        <taxon>Mucoromycota</taxon>
        <taxon>Mortierellomycotina</taxon>
        <taxon>Mortierellomycetes</taxon>
        <taxon>Mortierellales</taxon>
        <taxon>Mortierellaceae</taxon>
        <taxon>Linnemannia</taxon>
    </lineage>
</organism>
<gene>
    <name evidence="2" type="ORF">BGZ96_008682</name>
</gene>
<evidence type="ECO:0000313" key="2">
    <source>
        <dbReference type="EMBL" id="KAG0287372.1"/>
    </source>
</evidence>
<sequence length="138" mass="13120">MLFKSSSVTTFLLLATLAIVSTAQEAPTTTVASTTTAAATTPVATGTSSASGTSTVTTAPIAHPTSNFTAVPDFSSLASVIASVATARSLNPGFSPTPKPGGPGASAASRVGAGGEVLMGLGLVVLSAVVAGAGTLAL</sequence>
<accession>A0ABQ7JYN6</accession>
<proteinExistence type="predicted"/>
<protein>
    <submittedName>
        <fullName evidence="2">Uncharacterized protein</fullName>
    </submittedName>
</protein>
<evidence type="ECO:0000256" key="1">
    <source>
        <dbReference type="SAM" id="SignalP"/>
    </source>
</evidence>
<name>A0ABQ7JYN6_9FUNG</name>
<keyword evidence="1" id="KW-0732">Signal</keyword>
<comment type="caution">
    <text evidence="2">The sequence shown here is derived from an EMBL/GenBank/DDBJ whole genome shotgun (WGS) entry which is preliminary data.</text>
</comment>
<dbReference type="Proteomes" id="UP001194696">
    <property type="component" value="Unassembled WGS sequence"/>
</dbReference>
<reference evidence="2 3" key="1">
    <citation type="journal article" date="2020" name="Fungal Divers.">
        <title>Resolving the Mortierellaceae phylogeny through synthesis of multi-gene phylogenetics and phylogenomics.</title>
        <authorList>
            <person name="Vandepol N."/>
            <person name="Liber J."/>
            <person name="Desiro A."/>
            <person name="Na H."/>
            <person name="Kennedy M."/>
            <person name="Barry K."/>
            <person name="Grigoriev I.V."/>
            <person name="Miller A.N."/>
            <person name="O'Donnell K."/>
            <person name="Stajich J.E."/>
            <person name="Bonito G."/>
        </authorList>
    </citation>
    <scope>NUCLEOTIDE SEQUENCE [LARGE SCALE GENOMIC DNA]</scope>
    <source>
        <strain evidence="2 3">AD045</strain>
    </source>
</reference>